<evidence type="ECO:0000259" key="1">
    <source>
        <dbReference type="PROSITE" id="PS51819"/>
    </source>
</evidence>
<protein>
    <submittedName>
        <fullName evidence="2">Glyoxalase</fullName>
    </submittedName>
</protein>
<dbReference type="PROSITE" id="PS51819">
    <property type="entry name" value="VOC"/>
    <property type="match status" value="1"/>
</dbReference>
<dbReference type="InterPro" id="IPR051332">
    <property type="entry name" value="Fosfomycin_Res_Enzymes"/>
</dbReference>
<comment type="caution">
    <text evidence="2">The sequence shown here is derived from an EMBL/GenBank/DDBJ whole genome shotgun (WGS) entry which is preliminary data.</text>
</comment>
<dbReference type="Proteomes" id="UP000288079">
    <property type="component" value="Unassembled WGS sequence"/>
</dbReference>
<dbReference type="OrthoDB" id="9789012at2"/>
<name>A0A401LY54_9BACE</name>
<dbReference type="EMBL" id="BHWB01000011">
    <property type="protein sequence ID" value="GCB36404.1"/>
    <property type="molecule type" value="Genomic_DNA"/>
</dbReference>
<evidence type="ECO:0000313" key="2">
    <source>
        <dbReference type="EMBL" id="GCB36404.1"/>
    </source>
</evidence>
<proteinExistence type="predicted"/>
<dbReference type="PANTHER" id="PTHR36113">
    <property type="entry name" value="LYASE, PUTATIVE-RELATED-RELATED"/>
    <property type="match status" value="1"/>
</dbReference>
<dbReference type="InterPro" id="IPR037523">
    <property type="entry name" value="VOC_core"/>
</dbReference>
<evidence type="ECO:0000313" key="3">
    <source>
        <dbReference type="Proteomes" id="UP000288079"/>
    </source>
</evidence>
<dbReference type="SUPFAM" id="SSF54593">
    <property type="entry name" value="Glyoxalase/Bleomycin resistance protein/Dihydroxybiphenyl dioxygenase"/>
    <property type="match status" value="1"/>
</dbReference>
<dbReference type="Pfam" id="PF00903">
    <property type="entry name" value="Glyoxalase"/>
    <property type="match status" value="1"/>
</dbReference>
<dbReference type="InterPro" id="IPR029068">
    <property type="entry name" value="Glyas_Bleomycin-R_OHBP_Dase"/>
</dbReference>
<keyword evidence="3" id="KW-1185">Reference proteome</keyword>
<dbReference type="AlphaFoldDB" id="A0A401LY54"/>
<dbReference type="RefSeq" id="WP_125042086.1">
    <property type="nucleotide sequence ID" value="NZ_BHWB01000011.1"/>
</dbReference>
<sequence>MKINHIALWTNQLEELREFYTKYFDGCTNEKYTNPQKGFESYFMRFEEEGAALEIMRKINITEPDSILHIGLAHFSFSVGSKEAVIEFIERFRKDGYTIASEPRTTGDGFFEGSILDPDNNLVEITI</sequence>
<feature type="domain" description="VOC" evidence="1">
    <location>
        <begin position="2"/>
        <end position="127"/>
    </location>
</feature>
<dbReference type="InterPro" id="IPR004360">
    <property type="entry name" value="Glyas_Fos-R_dOase_dom"/>
</dbReference>
<organism evidence="2 3">
    <name type="scientific">Bacteroides faecalis</name>
    <dbReference type="NCBI Taxonomy" id="2447885"/>
    <lineage>
        <taxon>Bacteria</taxon>
        <taxon>Pseudomonadati</taxon>
        <taxon>Bacteroidota</taxon>
        <taxon>Bacteroidia</taxon>
        <taxon>Bacteroidales</taxon>
        <taxon>Bacteroidaceae</taxon>
        <taxon>Bacteroides</taxon>
    </lineage>
</organism>
<dbReference type="PANTHER" id="PTHR36113:SF1">
    <property type="entry name" value="GLYOXALASE_BLEOMYCIN RESISTANCE PROTEIN_DIOXYGENASE"/>
    <property type="match status" value="1"/>
</dbReference>
<reference evidence="2 3" key="1">
    <citation type="submission" date="2018-10" db="EMBL/GenBank/DDBJ databases">
        <title>Draft Genome Sequence of Bacteroides sp. KCTC 15687.</title>
        <authorList>
            <person name="Yu S.Y."/>
            <person name="Kim J.S."/>
            <person name="Oh B.S."/>
            <person name="Park S.H."/>
            <person name="Kang S.W."/>
            <person name="Park J.E."/>
            <person name="Choi S.H."/>
            <person name="Han K.I."/>
            <person name="Lee K.C."/>
            <person name="Eom M.K."/>
            <person name="Suh M.K."/>
            <person name="Lee D.H."/>
            <person name="Yoon H."/>
            <person name="Kim B."/>
            <person name="Yang S.J."/>
            <person name="Lee J.S."/>
            <person name="Lee J.H."/>
        </authorList>
    </citation>
    <scope>NUCLEOTIDE SEQUENCE [LARGE SCALE GENOMIC DNA]</scope>
    <source>
        <strain evidence="2 3">KCTC 15687</strain>
    </source>
</reference>
<gene>
    <name evidence="2" type="ORF">KGMB02408_33490</name>
</gene>
<accession>A0A401LY54</accession>
<dbReference type="Gene3D" id="3.10.180.10">
    <property type="entry name" value="2,3-Dihydroxybiphenyl 1,2-Dioxygenase, domain 1"/>
    <property type="match status" value="1"/>
</dbReference>